<dbReference type="Gene3D" id="2.60.120.40">
    <property type="match status" value="1"/>
</dbReference>
<dbReference type="InterPro" id="IPR008983">
    <property type="entry name" value="Tumour_necrosis_fac-like_dom"/>
</dbReference>
<feature type="transmembrane region" description="Helical" evidence="5">
    <location>
        <begin position="70"/>
        <end position="92"/>
    </location>
</feature>
<keyword evidence="5" id="KW-0472">Membrane</keyword>
<dbReference type="SMART" id="SM00110">
    <property type="entry name" value="C1Q"/>
    <property type="match status" value="1"/>
</dbReference>
<dbReference type="PROSITE" id="PS50871">
    <property type="entry name" value="C1Q"/>
    <property type="match status" value="1"/>
</dbReference>
<protein>
    <recommendedName>
        <fullName evidence="6">C1q domain-containing protein</fullName>
    </recommendedName>
</protein>
<evidence type="ECO:0000256" key="2">
    <source>
        <dbReference type="ARBA" id="ARBA00022525"/>
    </source>
</evidence>
<keyword evidence="5" id="KW-1133">Transmembrane helix</keyword>
<evidence type="ECO:0000256" key="1">
    <source>
        <dbReference type="ARBA" id="ARBA00004498"/>
    </source>
</evidence>
<dbReference type="AlphaFoldDB" id="A0AAD8ZD35"/>
<feature type="domain" description="C1q" evidence="6">
    <location>
        <begin position="155"/>
        <end position="286"/>
    </location>
</feature>
<dbReference type="GO" id="GO:0005581">
    <property type="term" value="C:collagen trimer"/>
    <property type="evidence" value="ECO:0007669"/>
    <property type="project" value="UniProtKB-KW"/>
</dbReference>
<reference evidence="7" key="1">
    <citation type="submission" date="2023-03" db="EMBL/GenBank/DDBJ databases">
        <title>Electrophorus voltai genome.</title>
        <authorList>
            <person name="Bian C."/>
        </authorList>
    </citation>
    <scope>NUCLEOTIDE SEQUENCE</scope>
    <source>
        <strain evidence="7">CB-2022</strain>
        <tissue evidence="7">Muscle</tissue>
    </source>
</reference>
<name>A0AAD8ZD35_9TELE</name>
<comment type="subcellular location">
    <subcellularLocation>
        <location evidence="1">Secreted</location>
        <location evidence="1">Extracellular space</location>
        <location evidence="1">Extracellular matrix</location>
    </subcellularLocation>
</comment>
<evidence type="ECO:0000313" key="8">
    <source>
        <dbReference type="Proteomes" id="UP001239994"/>
    </source>
</evidence>
<keyword evidence="2" id="KW-0964">Secreted</keyword>
<evidence type="ECO:0000259" key="6">
    <source>
        <dbReference type="PROSITE" id="PS50871"/>
    </source>
</evidence>
<dbReference type="SUPFAM" id="SSF49842">
    <property type="entry name" value="TNF-like"/>
    <property type="match status" value="1"/>
</dbReference>
<feature type="compositionally biased region" description="Pro residues" evidence="4">
    <location>
        <begin position="134"/>
        <end position="147"/>
    </location>
</feature>
<dbReference type="EMBL" id="JAROKS010000015">
    <property type="protein sequence ID" value="KAK1795545.1"/>
    <property type="molecule type" value="Genomic_DNA"/>
</dbReference>
<dbReference type="InterPro" id="IPR050392">
    <property type="entry name" value="Collagen/C1q_domain"/>
</dbReference>
<gene>
    <name evidence="7" type="ORF">P4O66_001043</name>
</gene>
<dbReference type="Pfam" id="PF00386">
    <property type="entry name" value="C1q"/>
    <property type="match status" value="1"/>
</dbReference>
<accession>A0AAD8ZD35</accession>
<dbReference type="PRINTS" id="PR00007">
    <property type="entry name" value="COMPLEMNTC1Q"/>
</dbReference>
<organism evidence="7 8">
    <name type="scientific">Electrophorus voltai</name>
    <dbReference type="NCBI Taxonomy" id="2609070"/>
    <lineage>
        <taxon>Eukaryota</taxon>
        <taxon>Metazoa</taxon>
        <taxon>Chordata</taxon>
        <taxon>Craniata</taxon>
        <taxon>Vertebrata</taxon>
        <taxon>Euteleostomi</taxon>
        <taxon>Actinopterygii</taxon>
        <taxon>Neopterygii</taxon>
        <taxon>Teleostei</taxon>
        <taxon>Ostariophysi</taxon>
        <taxon>Gymnotiformes</taxon>
        <taxon>Gymnotoidei</taxon>
        <taxon>Gymnotidae</taxon>
        <taxon>Electrophorus</taxon>
    </lineage>
</organism>
<keyword evidence="3" id="KW-0272">Extracellular matrix</keyword>
<dbReference type="PANTHER" id="PTHR15427:SF33">
    <property type="entry name" value="COLLAGEN IV NC1 DOMAIN-CONTAINING PROTEIN"/>
    <property type="match status" value="1"/>
</dbReference>
<dbReference type="InterPro" id="IPR001073">
    <property type="entry name" value="C1q_dom"/>
</dbReference>
<proteinExistence type="predicted"/>
<evidence type="ECO:0000256" key="3">
    <source>
        <dbReference type="ARBA" id="ARBA00022530"/>
    </source>
</evidence>
<comment type="caution">
    <text evidence="7">The sequence shown here is derived from an EMBL/GenBank/DDBJ whole genome shotgun (WGS) entry which is preliminary data.</text>
</comment>
<feature type="region of interest" description="Disordered" evidence="4">
    <location>
        <begin position="128"/>
        <end position="150"/>
    </location>
</feature>
<evidence type="ECO:0000313" key="7">
    <source>
        <dbReference type="EMBL" id="KAK1795545.1"/>
    </source>
</evidence>
<keyword evidence="5" id="KW-0812">Transmembrane</keyword>
<keyword evidence="8" id="KW-1185">Reference proteome</keyword>
<dbReference type="Proteomes" id="UP001239994">
    <property type="component" value="Unassembled WGS sequence"/>
</dbReference>
<evidence type="ECO:0000256" key="4">
    <source>
        <dbReference type="SAM" id="MobiDB-lite"/>
    </source>
</evidence>
<sequence length="286" mass="30068">MGALAAIPGSWLFGVVVRAHMYLLPVLAVSKWHDVSFRFLQSLFKLPVVPETPWSVEVSPLVWVSSTVNMARQGGVALLVVLSLLLGGFVAAQNGIKPGTCRLVCDPFQACTHGMGANGLVIPLSSSGGGAPGPAGPPGKAGPPGLPGPKGEGSIAQGAVAFYAALKEDFGKDDVLKFTNVVTNVGSRYNPSTGTFTCRSNGVYHFSYHIVKTGLSLRADLVVNDNMIVASAVAVDALHTDTASNSAVLRLTTGDRVYIRLNKSDSTLKDTQNLFSTFSGYLLYEL</sequence>
<evidence type="ECO:0000256" key="5">
    <source>
        <dbReference type="SAM" id="Phobius"/>
    </source>
</evidence>
<dbReference type="PANTHER" id="PTHR15427">
    <property type="entry name" value="EMILIN ELASTIN MICROFIBRIL INTERFACE-LOCATED PROTEIN ELASTIN MICROFIBRIL INTERFACER"/>
    <property type="match status" value="1"/>
</dbReference>